<sequence>METLHKLVSLRSGPRGLPWPALCCCSRRGCGAWLPYLASALTHPHFGSLLLVASRYQRIQYGREGPGEGEGKCRFGQAPATSIVLGTLPTLDKGFRKPSS</sequence>
<evidence type="ECO:0000313" key="2">
    <source>
        <dbReference type="Proteomes" id="UP000324222"/>
    </source>
</evidence>
<reference evidence="1 2" key="1">
    <citation type="submission" date="2019-05" db="EMBL/GenBank/DDBJ databases">
        <title>Another draft genome of Portunus trituberculatus and its Hox gene families provides insights of decapod evolution.</title>
        <authorList>
            <person name="Jeong J.-H."/>
            <person name="Song I."/>
            <person name="Kim S."/>
            <person name="Choi T."/>
            <person name="Kim D."/>
            <person name="Ryu S."/>
            <person name="Kim W."/>
        </authorList>
    </citation>
    <scope>NUCLEOTIDE SEQUENCE [LARGE SCALE GENOMIC DNA]</scope>
    <source>
        <tissue evidence="1">Muscle</tissue>
    </source>
</reference>
<evidence type="ECO:0000313" key="1">
    <source>
        <dbReference type="EMBL" id="MPD05611.1"/>
    </source>
</evidence>
<keyword evidence="2" id="KW-1185">Reference proteome</keyword>
<gene>
    <name evidence="1" type="ORF">E2C01_101363</name>
</gene>
<comment type="caution">
    <text evidence="1">The sequence shown here is derived from an EMBL/GenBank/DDBJ whole genome shotgun (WGS) entry which is preliminary data.</text>
</comment>
<proteinExistence type="predicted"/>
<dbReference type="Proteomes" id="UP000324222">
    <property type="component" value="Unassembled WGS sequence"/>
</dbReference>
<dbReference type="AlphaFoldDB" id="A0A5B7K9E6"/>
<organism evidence="1 2">
    <name type="scientific">Portunus trituberculatus</name>
    <name type="common">Swimming crab</name>
    <name type="synonym">Neptunus trituberculatus</name>
    <dbReference type="NCBI Taxonomy" id="210409"/>
    <lineage>
        <taxon>Eukaryota</taxon>
        <taxon>Metazoa</taxon>
        <taxon>Ecdysozoa</taxon>
        <taxon>Arthropoda</taxon>
        <taxon>Crustacea</taxon>
        <taxon>Multicrustacea</taxon>
        <taxon>Malacostraca</taxon>
        <taxon>Eumalacostraca</taxon>
        <taxon>Eucarida</taxon>
        <taxon>Decapoda</taxon>
        <taxon>Pleocyemata</taxon>
        <taxon>Brachyura</taxon>
        <taxon>Eubrachyura</taxon>
        <taxon>Portunoidea</taxon>
        <taxon>Portunidae</taxon>
        <taxon>Portuninae</taxon>
        <taxon>Portunus</taxon>
    </lineage>
</organism>
<name>A0A5B7K9E6_PORTR</name>
<protein>
    <submittedName>
        <fullName evidence="1">Uncharacterized protein</fullName>
    </submittedName>
</protein>
<accession>A0A5B7K9E6</accession>
<dbReference type="EMBL" id="VSRR010146869">
    <property type="protein sequence ID" value="MPD05611.1"/>
    <property type="molecule type" value="Genomic_DNA"/>
</dbReference>